<dbReference type="Pfam" id="PF23553">
    <property type="entry name" value="NELF-A_N"/>
    <property type="match status" value="1"/>
</dbReference>
<feature type="region of interest" description="Disordered" evidence="1">
    <location>
        <begin position="630"/>
        <end position="663"/>
    </location>
</feature>
<dbReference type="InterPro" id="IPR056557">
    <property type="entry name" value="NELF-A_N"/>
</dbReference>
<evidence type="ECO:0000259" key="2">
    <source>
        <dbReference type="Pfam" id="PF23553"/>
    </source>
</evidence>
<feature type="region of interest" description="Disordered" evidence="1">
    <location>
        <begin position="254"/>
        <end position="328"/>
    </location>
</feature>
<accession>A0A9P6QC19</accession>
<feature type="compositionally biased region" description="Acidic residues" evidence="1">
    <location>
        <begin position="439"/>
        <end position="448"/>
    </location>
</feature>
<feature type="domain" description="NELF-A N-terminal" evidence="2">
    <location>
        <begin position="24"/>
        <end position="145"/>
    </location>
</feature>
<reference evidence="3" key="1">
    <citation type="journal article" date="2020" name="Fungal Divers.">
        <title>Resolving the Mortierellaceae phylogeny through synthesis of multi-gene phylogenetics and phylogenomics.</title>
        <authorList>
            <person name="Vandepol N."/>
            <person name="Liber J."/>
            <person name="Desiro A."/>
            <person name="Na H."/>
            <person name="Kennedy M."/>
            <person name="Barry K."/>
            <person name="Grigoriev I.V."/>
            <person name="Miller A.N."/>
            <person name="O'Donnell K."/>
            <person name="Stajich J.E."/>
            <person name="Bonito G."/>
        </authorList>
    </citation>
    <scope>NUCLEOTIDE SEQUENCE</scope>
    <source>
        <strain evidence="3">BC1065</strain>
    </source>
</reference>
<sequence>MERLKGEGVQDWLSQHLTAPWHGHQTVASELTNDILLNIRERWSQLENRVRVNVLFSLISLKKAQQVELKQKCQELIDHACSDPDDWVRLIAQLLQDYPTEGTLRFNVEQFADQVHLGDQLGTLQTHIMLEGIRFHPKEWTYLNTSVWHPSGSEDPEAPSLHQHFVLKKKFRNNHSERSERLLKLAEKAGTFMGGSALGVGGGPLSPTLLGPGSSIHTPMAVGGASAGGPAPGGTGVATAAAAASGVPGVPGVPGVAPGASGQSGVPGAPSPVPGLPPPRPAKSAGGGLFVNRRPKNINLPRNPSTLPLRSPRLDGPAMPRLNQKHSRIQILDIEQGTEIMQSMKDDKLRQEQEEQRQREQKKEQRQAEIEQKRLQDSEKKRQLEREKEEKRREKEERKRERDDAKKEKDRLRSEREERMARERDGSGVGESRKRAQTDDEEEAEEDASAGAARKRARAAAARSRRQLTSENDYDMQDAPEHVSSPMPTPGLGSAQPTPSIEYGQGQGRDSYFPRYDGSQSQPTQPQASQYPAAASSPPAAAPSEQPLDSPAGHPTLFQNTNLLTTEDRAYITAFLEGVPVIRPNATDTLYQIVMNQEQVTDPMTGKTMYELILIEMNFETGEWRKIKRKRNKPHVTLEQQQQQQPPPPPPQQGFNAHQPIEL</sequence>
<feature type="region of interest" description="Disordered" evidence="1">
    <location>
        <begin position="344"/>
        <end position="558"/>
    </location>
</feature>
<protein>
    <recommendedName>
        <fullName evidence="2">NELF-A N-terminal domain-containing protein</fullName>
    </recommendedName>
</protein>
<feature type="compositionally biased region" description="Low complexity" evidence="1">
    <location>
        <begin position="254"/>
        <end position="268"/>
    </location>
</feature>
<name>A0A9P6QC19_9FUNG</name>
<feature type="compositionally biased region" description="Low complexity" evidence="1">
    <location>
        <begin position="519"/>
        <end position="547"/>
    </location>
</feature>
<gene>
    <name evidence="3" type="ORF">DFQ27_001805</name>
</gene>
<proteinExistence type="predicted"/>
<dbReference type="OrthoDB" id="2135488at2759"/>
<feature type="compositionally biased region" description="Basic and acidic residues" evidence="1">
    <location>
        <begin position="344"/>
        <end position="438"/>
    </location>
</feature>
<feature type="compositionally biased region" description="Pro residues" evidence="1">
    <location>
        <begin position="269"/>
        <end position="281"/>
    </location>
</feature>
<evidence type="ECO:0000256" key="1">
    <source>
        <dbReference type="SAM" id="MobiDB-lite"/>
    </source>
</evidence>
<evidence type="ECO:0000313" key="3">
    <source>
        <dbReference type="EMBL" id="KAG0263346.1"/>
    </source>
</evidence>
<keyword evidence="4" id="KW-1185">Reference proteome</keyword>
<dbReference type="AlphaFoldDB" id="A0A9P6QC19"/>
<dbReference type="Proteomes" id="UP000807716">
    <property type="component" value="Unassembled WGS sequence"/>
</dbReference>
<comment type="caution">
    <text evidence="3">The sequence shown here is derived from an EMBL/GenBank/DDBJ whole genome shotgun (WGS) entry which is preliminary data.</text>
</comment>
<feature type="compositionally biased region" description="Basic residues" evidence="1">
    <location>
        <begin position="453"/>
        <end position="466"/>
    </location>
</feature>
<dbReference type="EMBL" id="JAAAJB010000163">
    <property type="protein sequence ID" value="KAG0263346.1"/>
    <property type="molecule type" value="Genomic_DNA"/>
</dbReference>
<evidence type="ECO:0000313" key="4">
    <source>
        <dbReference type="Proteomes" id="UP000807716"/>
    </source>
</evidence>
<organism evidence="3 4">
    <name type="scientific">Actinomortierella ambigua</name>
    <dbReference type="NCBI Taxonomy" id="1343610"/>
    <lineage>
        <taxon>Eukaryota</taxon>
        <taxon>Fungi</taxon>
        <taxon>Fungi incertae sedis</taxon>
        <taxon>Mucoromycota</taxon>
        <taxon>Mortierellomycotina</taxon>
        <taxon>Mortierellomycetes</taxon>
        <taxon>Mortierellales</taxon>
        <taxon>Mortierellaceae</taxon>
        <taxon>Actinomortierella</taxon>
    </lineage>
</organism>